<dbReference type="GO" id="GO:0005737">
    <property type="term" value="C:cytoplasm"/>
    <property type="evidence" value="ECO:0007669"/>
    <property type="project" value="TreeGrafter"/>
</dbReference>
<dbReference type="Gene3D" id="3.30.70.330">
    <property type="match status" value="4"/>
</dbReference>
<evidence type="ECO:0000256" key="3">
    <source>
        <dbReference type="SAM" id="MobiDB-lite"/>
    </source>
</evidence>
<dbReference type="SMART" id="SM00360">
    <property type="entry name" value="RRM"/>
    <property type="match status" value="4"/>
</dbReference>
<dbReference type="GO" id="GO:0061574">
    <property type="term" value="C:ASAP complex"/>
    <property type="evidence" value="ECO:0007669"/>
    <property type="project" value="TreeGrafter"/>
</dbReference>
<dbReference type="InterPro" id="IPR000504">
    <property type="entry name" value="RRM_dom"/>
</dbReference>
<dbReference type="EMBL" id="JANAVB010024999">
    <property type="protein sequence ID" value="KAJ6821326.1"/>
    <property type="molecule type" value="Genomic_DNA"/>
</dbReference>
<evidence type="ECO:0000256" key="2">
    <source>
        <dbReference type="PROSITE-ProRule" id="PRU00176"/>
    </source>
</evidence>
<name>A0AAX6FY17_IRIPA</name>
<organism evidence="5 6">
    <name type="scientific">Iris pallida</name>
    <name type="common">Sweet iris</name>
    <dbReference type="NCBI Taxonomy" id="29817"/>
    <lineage>
        <taxon>Eukaryota</taxon>
        <taxon>Viridiplantae</taxon>
        <taxon>Streptophyta</taxon>
        <taxon>Embryophyta</taxon>
        <taxon>Tracheophyta</taxon>
        <taxon>Spermatophyta</taxon>
        <taxon>Magnoliopsida</taxon>
        <taxon>Liliopsida</taxon>
        <taxon>Asparagales</taxon>
        <taxon>Iridaceae</taxon>
        <taxon>Iridoideae</taxon>
        <taxon>Irideae</taxon>
        <taxon>Iris</taxon>
    </lineage>
</organism>
<dbReference type="Proteomes" id="UP001140949">
    <property type="component" value="Unassembled WGS sequence"/>
</dbReference>
<dbReference type="Pfam" id="PF00076">
    <property type="entry name" value="RRM_1"/>
    <property type="match status" value="2"/>
</dbReference>
<dbReference type="GO" id="GO:0000398">
    <property type="term" value="P:mRNA splicing, via spliceosome"/>
    <property type="evidence" value="ECO:0007669"/>
    <property type="project" value="TreeGrafter"/>
</dbReference>
<dbReference type="InterPro" id="IPR012677">
    <property type="entry name" value="Nucleotide-bd_a/b_plait_sf"/>
</dbReference>
<gene>
    <name evidence="5" type="ORF">M6B38_392785</name>
</gene>
<dbReference type="GO" id="GO:0003723">
    <property type="term" value="F:RNA binding"/>
    <property type="evidence" value="ECO:0007669"/>
    <property type="project" value="UniProtKB-UniRule"/>
</dbReference>
<keyword evidence="1 2" id="KW-0694">RNA-binding</keyword>
<reference evidence="5" key="2">
    <citation type="submission" date="2023-04" db="EMBL/GenBank/DDBJ databases">
        <authorList>
            <person name="Bruccoleri R.E."/>
            <person name="Oakeley E.J."/>
            <person name="Faust A.-M."/>
            <person name="Dessus-Babus S."/>
            <person name="Altorfer M."/>
            <person name="Burckhardt D."/>
            <person name="Oertli M."/>
            <person name="Naumann U."/>
            <person name="Petersen F."/>
            <person name="Wong J."/>
        </authorList>
    </citation>
    <scope>NUCLEOTIDE SEQUENCE</scope>
    <source>
        <strain evidence="5">GSM-AAB239-AS_SAM_17_03QT</strain>
        <tissue evidence="5">Leaf</tissue>
    </source>
</reference>
<feature type="region of interest" description="Disordered" evidence="3">
    <location>
        <begin position="200"/>
        <end position="226"/>
    </location>
</feature>
<feature type="domain" description="RRM" evidence="4">
    <location>
        <begin position="256"/>
        <end position="331"/>
    </location>
</feature>
<dbReference type="PROSITE" id="PS50102">
    <property type="entry name" value="RRM"/>
    <property type="match status" value="2"/>
</dbReference>
<evidence type="ECO:0000259" key="4">
    <source>
        <dbReference type="PROSITE" id="PS50102"/>
    </source>
</evidence>
<dbReference type="SUPFAM" id="SSF54928">
    <property type="entry name" value="RNA-binding domain, RBD"/>
    <property type="match status" value="3"/>
</dbReference>
<dbReference type="CDD" id="cd00590">
    <property type="entry name" value="RRM_SF"/>
    <property type="match status" value="2"/>
</dbReference>
<reference evidence="5" key="1">
    <citation type="journal article" date="2023" name="GigaByte">
        <title>Genome assembly of the bearded iris, Iris pallida Lam.</title>
        <authorList>
            <person name="Bruccoleri R.E."/>
            <person name="Oakeley E.J."/>
            <person name="Faust A.M.E."/>
            <person name="Altorfer M."/>
            <person name="Dessus-Babus S."/>
            <person name="Burckhardt D."/>
            <person name="Oertli M."/>
            <person name="Naumann U."/>
            <person name="Petersen F."/>
            <person name="Wong J."/>
        </authorList>
    </citation>
    <scope>NUCLEOTIDE SEQUENCE</scope>
    <source>
        <strain evidence="5">GSM-AAB239-AS_SAM_17_03QT</strain>
    </source>
</reference>
<dbReference type="AlphaFoldDB" id="A0AAX6FY17"/>
<evidence type="ECO:0000313" key="6">
    <source>
        <dbReference type="Proteomes" id="UP001140949"/>
    </source>
</evidence>
<dbReference type="InterPro" id="IPR035979">
    <property type="entry name" value="RBD_domain_sf"/>
</dbReference>
<feature type="compositionally biased region" description="Basic and acidic residues" evidence="3">
    <location>
        <begin position="200"/>
        <end position="216"/>
    </location>
</feature>
<keyword evidence="6" id="KW-1185">Reference proteome</keyword>
<sequence length="485" mass="53562">MHGYAILFVSGLGEGAEEESLDIFNVFGASSLHLLPAGNHLLQDELGRCAYIVYTHRSDAEFAKNIMDGITVDGSLIRVSWSVSDPEFRQKKQDTILFVGVDQRSLEMHGHAILFVSGLDEGAEEESLDIFNVFGPASLHLLHPAENHLLQDELGRCAYIVYTHRSDAEFAKNIMDGITVDGSLIRVSWSVSDPELLKKAKEKEWSRKEETGDGSRRNSAYGELEDGKVGEDGEIRWIDGRKKPVESSQSYNEMYGILFVSGLGVGVNEDSLGIFKVFGPSSVYLLRPASHQGLGCAYITYSNRSDADRAMKIMHGLLMDELRIRVIWSLGDPTIRQNSASIFIKNLIPWASKEDTERQLVEAFQNHGRVLYCRVPVQERGGNRGFAIVQMGGNCEARRAVAALHDTVLNHDFGGKLYVIDASAVCLALSKHSKTSDTLVSDGPGECFVCCSACSTRVSVCNYMRACIKCAKKYGCPICDSKYHP</sequence>
<feature type="domain" description="RRM" evidence="4">
    <location>
        <begin position="340"/>
        <end position="424"/>
    </location>
</feature>
<dbReference type="PANTHER" id="PTHR15481">
    <property type="entry name" value="RIBONUCLEIC ACID BINDING PROTEIN S1"/>
    <property type="match status" value="1"/>
</dbReference>
<proteinExistence type="predicted"/>
<evidence type="ECO:0000256" key="1">
    <source>
        <dbReference type="ARBA" id="ARBA00022884"/>
    </source>
</evidence>
<accession>A0AAX6FY17</accession>
<comment type="caution">
    <text evidence="5">The sequence shown here is derived from an EMBL/GenBank/DDBJ whole genome shotgun (WGS) entry which is preliminary data.</text>
</comment>
<dbReference type="GO" id="GO:0005654">
    <property type="term" value="C:nucleoplasm"/>
    <property type="evidence" value="ECO:0007669"/>
    <property type="project" value="TreeGrafter"/>
</dbReference>
<dbReference type="PANTHER" id="PTHR15481:SF0">
    <property type="entry name" value="LD23870P-RELATED"/>
    <property type="match status" value="1"/>
</dbReference>
<evidence type="ECO:0000313" key="5">
    <source>
        <dbReference type="EMBL" id="KAJ6821326.1"/>
    </source>
</evidence>
<protein>
    <submittedName>
        <fullName evidence="5">Polyadenylate-binding protein 2</fullName>
    </submittedName>
</protein>